<organism evidence="1 2">
    <name type="scientific">Marasmius tenuissimus</name>
    <dbReference type="NCBI Taxonomy" id="585030"/>
    <lineage>
        <taxon>Eukaryota</taxon>
        <taxon>Fungi</taxon>
        <taxon>Dikarya</taxon>
        <taxon>Basidiomycota</taxon>
        <taxon>Agaricomycotina</taxon>
        <taxon>Agaricomycetes</taxon>
        <taxon>Agaricomycetidae</taxon>
        <taxon>Agaricales</taxon>
        <taxon>Marasmiineae</taxon>
        <taxon>Marasmiaceae</taxon>
        <taxon>Marasmius</taxon>
    </lineage>
</organism>
<sequence length="253" mass="28218">MSTFYFQEETREESLAAISGRRDDSSVTEAQARIQMTSSTSSSLPTTSIKRTESTMQSKIPVFYPEKCLSCGNHSHVKNSDAYSRLTSFLNIYASANDSLQPFLEYFGIFHIGHLKQLFSLSDEEVKWVLQGCKNISGEDAGNIATSVHKHLPDVGEIAPADPNSIHCERHRGNSTERFDKMPHKLQSLLTSKGMEFLIPVAFFYGLQDDYNLEGTLASARNPSVQWLLPEYANVTDLLSQTPRACLERVGGL</sequence>
<reference evidence="1 2" key="1">
    <citation type="submission" date="2024-05" db="EMBL/GenBank/DDBJ databases">
        <title>A draft genome resource for the thread blight pathogen Marasmius tenuissimus strain MS-2.</title>
        <authorList>
            <person name="Yulfo-Soto G.E."/>
            <person name="Baruah I.K."/>
            <person name="Amoako-Attah I."/>
            <person name="Bukari Y."/>
            <person name="Meinhardt L.W."/>
            <person name="Bailey B.A."/>
            <person name="Cohen S.P."/>
        </authorList>
    </citation>
    <scope>NUCLEOTIDE SEQUENCE [LARGE SCALE GENOMIC DNA]</scope>
    <source>
        <strain evidence="1 2">MS-2</strain>
    </source>
</reference>
<comment type="caution">
    <text evidence="1">The sequence shown here is derived from an EMBL/GenBank/DDBJ whole genome shotgun (WGS) entry which is preliminary data.</text>
</comment>
<dbReference type="Proteomes" id="UP001437256">
    <property type="component" value="Unassembled WGS sequence"/>
</dbReference>
<protein>
    <submittedName>
        <fullName evidence="1">Uncharacterized protein</fullName>
    </submittedName>
</protein>
<accession>A0ABR2ZFS1</accession>
<gene>
    <name evidence="1" type="ORF">AAF712_013022</name>
</gene>
<keyword evidence="2" id="KW-1185">Reference proteome</keyword>
<proteinExistence type="predicted"/>
<dbReference type="EMBL" id="JBBXMP010000188">
    <property type="protein sequence ID" value="KAL0060175.1"/>
    <property type="molecule type" value="Genomic_DNA"/>
</dbReference>
<evidence type="ECO:0000313" key="2">
    <source>
        <dbReference type="Proteomes" id="UP001437256"/>
    </source>
</evidence>
<evidence type="ECO:0000313" key="1">
    <source>
        <dbReference type="EMBL" id="KAL0060175.1"/>
    </source>
</evidence>
<name>A0ABR2ZFS1_9AGAR</name>